<dbReference type="Proteomes" id="UP000245910">
    <property type="component" value="Chromosome IIII"/>
</dbReference>
<dbReference type="EMBL" id="LN649232">
    <property type="protein sequence ID" value="CEI39281.1"/>
    <property type="molecule type" value="Genomic_DNA"/>
</dbReference>
<keyword evidence="2" id="KW-1185">Reference proteome</keyword>
<organism evidence="1 2">
    <name type="scientific">Fusarium venenatum</name>
    <dbReference type="NCBI Taxonomy" id="56646"/>
    <lineage>
        <taxon>Eukaryota</taxon>
        <taxon>Fungi</taxon>
        <taxon>Dikarya</taxon>
        <taxon>Ascomycota</taxon>
        <taxon>Pezizomycotina</taxon>
        <taxon>Sordariomycetes</taxon>
        <taxon>Hypocreomycetidae</taxon>
        <taxon>Hypocreales</taxon>
        <taxon>Nectriaceae</taxon>
        <taxon>Fusarium</taxon>
    </lineage>
</organism>
<accession>A0A2L2SR01</accession>
<evidence type="ECO:0000313" key="1">
    <source>
        <dbReference type="EMBL" id="CEI39281.1"/>
    </source>
</evidence>
<name>A0A2L2SR01_9HYPO</name>
<evidence type="ECO:0000313" key="2">
    <source>
        <dbReference type="Proteomes" id="UP000245910"/>
    </source>
</evidence>
<sequence length="75" mass="8650">MVREDLFLWPNGRGRRLLSRYAALVILAAGRLSDYLMCILQFQHRTMLGNDGQFYLLFETATSNILRDSSVAVRQ</sequence>
<protein>
    <submittedName>
        <fullName evidence="1">Uncharacterized protein</fullName>
    </submittedName>
</protein>
<proteinExistence type="predicted"/>
<reference evidence="2" key="1">
    <citation type="submission" date="2014-10" db="EMBL/GenBank/DDBJ databases">
        <authorList>
            <person name="King R."/>
        </authorList>
    </citation>
    <scope>NUCLEOTIDE SEQUENCE [LARGE SCALE GENOMIC DNA]</scope>
    <source>
        <strain evidence="2">A3/5</strain>
    </source>
</reference>
<dbReference type="AlphaFoldDB" id="A0A2L2SR01"/>